<dbReference type="Pfam" id="PF10277">
    <property type="entry name" value="Frag1"/>
    <property type="match status" value="1"/>
</dbReference>
<feature type="transmembrane region" description="Helical" evidence="1">
    <location>
        <begin position="61"/>
        <end position="83"/>
    </location>
</feature>
<name>A0A0L0DQZ3_THETB</name>
<keyword evidence="1" id="KW-0812">Transmembrane</keyword>
<evidence type="ECO:0000259" key="2">
    <source>
        <dbReference type="Pfam" id="PF10277"/>
    </source>
</evidence>
<protein>
    <recommendedName>
        <fullName evidence="2">CWH43-like N-terminal domain-containing protein</fullName>
    </recommendedName>
</protein>
<feature type="transmembrane region" description="Helical" evidence="1">
    <location>
        <begin position="203"/>
        <end position="226"/>
    </location>
</feature>
<feature type="domain" description="CWH43-like N-terminal" evidence="2">
    <location>
        <begin position="22"/>
        <end position="217"/>
    </location>
</feature>
<dbReference type="InterPro" id="IPR019402">
    <property type="entry name" value="CWH43_N"/>
</dbReference>
<evidence type="ECO:0000313" key="4">
    <source>
        <dbReference type="Proteomes" id="UP000054408"/>
    </source>
</evidence>
<accession>A0A0L0DQZ3</accession>
<feature type="transmembrane region" description="Helical" evidence="1">
    <location>
        <begin position="16"/>
        <end position="38"/>
    </location>
</feature>
<dbReference type="Proteomes" id="UP000054408">
    <property type="component" value="Unassembled WGS sequence"/>
</dbReference>
<evidence type="ECO:0000256" key="1">
    <source>
        <dbReference type="SAM" id="Phobius"/>
    </source>
</evidence>
<sequence length="249" mass="27184">MGVEEEGKTVIKLGGLAGGSLLFCFLCFVVVYALFFAYDDGYDQRDVSYISETGDYPPQSTFFTCGLVVLAGAMMIGFPAVAFDATRRVALALPYASERGLAQLATFVACNRRSKIAAIGVVVGFVLVASFQEIHMQIPHSTGAAMMFAGSIWYQVEDVRMWRLRMALGLNTAPGPGSRGSWRRLCAWLHWLRSPMVVYRVRLLALATSALGAAILAVAIAVNRAINGRDSRTWALLATGFRRRLSLDK</sequence>
<reference evidence="3 4" key="1">
    <citation type="submission" date="2010-05" db="EMBL/GenBank/DDBJ databases">
        <title>The Genome Sequence of Thecamonas trahens ATCC 50062.</title>
        <authorList>
            <consortium name="The Broad Institute Genome Sequencing Platform"/>
            <person name="Russ C."/>
            <person name="Cuomo C."/>
            <person name="Shea T."/>
            <person name="Young S.K."/>
            <person name="Zeng Q."/>
            <person name="Koehrsen M."/>
            <person name="Haas B."/>
            <person name="Borodovsky M."/>
            <person name="Guigo R."/>
            <person name="Alvarado L."/>
            <person name="Berlin A."/>
            <person name="Bochicchio J."/>
            <person name="Borenstein D."/>
            <person name="Chapman S."/>
            <person name="Chen Z."/>
            <person name="Freedman E."/>
            <person name="Gellesch M."/>
            <person name="Goldberg J."/>
            <person name="Griggs A."/>
            <person name="Gujja S."/>
            <person name="Heilman E."/>
            <person name="Heiman D."/>
            <person name="Hepburn T."/>
            <person name="Howarth C."/>
            <person name="Jen D."/>
            <person name="Larson L."/>
            <person name="Mehta T."/>
            <person name="Park D."/>
            <person name="Pearson M."/>
            <person name="Roberts A."/>
            <person name="Saif S."/>
            <person name="Shenoy N."/>
            <person name="Sisk P."/>
            <person name="Stolte C."/>
            <person name="Sykes S."/>
            <person name="Thomson T."/>
            <person name="Walk T."/>
            <person name="White J."/>
            <person name="Yandava C."/>
            <person name="Burger G."/>
            <person name="Gray M.W."/>
            <person name="Holland P.W.H."/>
            <person name="King N."/>
            <person name="Lang F.B.F."/>
            <person name="Roger A.J."/>
            <person name="Ruiz-Trillo I."/>
            <person name="Lander E."/>
            <person name="Nusbaum C."/>
        </authorList>
    </citation>
    <scope>NUCLEOTIDE SEQUENCE [LARGE SCALE GENOMIC DNA]</scope>
    <source>
        <strain evidence="3 4">ATCC 50062</strain>
    </source>
</reference>
<dbReference type="EMBL" id="GL349438">
    <property type="protein sequence ID" value="KNC54702.1"/>
    <property type="molecule type" value="Genomic_DNA"/>
</dbReference>
<dbReference type="RefSeq" id="XP_013761602.1">
    <property type="nucleotide sequence ID" value="XM_013906148.1"/>
</dbReference>
<keyword evidence="1" id="KW-1133">Transmembrane helix</keyword>
<keyword evidence="4" id="KW-1185">Reference proteome</keyword>
<organism evidence="3 4">
    <name type="scientific">Thecamonas trahens ATCC 50062</name>
    <dbReference type="NCBI Taxonomy" id="461836"/>
    <lineage>
        <taxon>Eukaryota</taxon>
        <taxon>Apusozoa</taxon>
        <taxon>Apusomonadida</taxon>
        <taxon>Apusomonadidae</taxon>
        <taxon>Thecamonas</taxon>
    </lineage>
</organism>
<dbReference type="GeneID" id="25561298"/>
<keyword evidence="1" id="KW-0472">Membrane</keyword>
<dbReference type="AlphaFoldDB" id="A0A0L0DQZ3"/>
<proteinExistence type="predicted"/>
<gene>
    <name evidence="3" type="ORF">AMSG_01552</name>
</gene>
<evidence type="ECO:0000313" key="3">
    <source>
        <dbReference type="EMBL" id="KNC54702.1"/>
    </source>
</evidence>
<feature type="transmembrane region" description="Helical" evidence="1">
    <location>
        <begin position="116"/>
        <end position="132"/>
    </location>
</feature>